<dbReference type="GeneID" id="40323056"/>
<dbReference type="RefSeq" id="XP_029223610.1">
    <property type="nucleotide sequence ID" value="XM_029376264.1"/>
</dbReference>
<dbReference type="EMBL" id="MKKU01001133">
    <property type="protein sequence ID" value="RNE97469.1"/>
    <property type="molecule type" value="Genomic_DNA"/>
</dbReference>
<gene>
    <name evidence="2" type="ORF">Tco025E_09445</name>
</gene>
<feature type="compositionally biased region" description="Low complexity" evidence="1">
    <location>
        <begin position="1"/>
        <end position="12"/>
    </location>
</feature>
<proteinExistence type="predicted"/>
<name>A0A422MWB1_9TRYP</name>
<comment type="caution">
    <text evidence="2">The sequence shown here is derived from an EMBL/GenBank/DDBJ whole genome shotgun (WGS) entry which is preliminary data.</text>
</comment>
<evidence type="ECO:0000313" key="2">
    <source>
        <dbReference type="EMBL" id="RNE97469.1"/>
    </source>
</evidence>
<accession>A0A422MWB1</accession>
<sequence>MGDASVPSLSTTPEPPPPTNRVRELRLAAKLGSTAGGFTPLDFLLCGITLFDRNALHQQKTPASHAGKFLPRLCRGTSAQQHVDIVATHKHCWPHYVRCLVDSRLTSLHNLCAKPTCVRRPDFRCAPRWFPEALRRNPS</sequence>
<organism evidence="2 3">
    <name type="scientific">Trypanosoma conorhini</name>
    <dbReference type="NCBI Taxonomy" id="83891"/>
    <lineage>
        <taxon>Eukaryota</taxon>
        <taxon>Discoba</taxon>
        <taxon>Euglenozoa</taxon>
        <taxon>Kinetoplastea</taxon>
        <taxon>Metakinetoplastina</taxon>
        <taxon>Trypanosomatida</taxon>
        <taxon>Trypanosomatidae</taxon>
        <taxon>Trypanosoma</taxon>
    </lineage>
</organism>
<evidence type="ECO:0000313" key="3">
    <source>
        <dbReference type="Proteomes" id="UP000284403"/>
    </source>
</evidence>
<keyword evidence="3" id="KW-1185">Reference proteome</keyword>
<protein>
    <submittedName>
        <fullName evidence="2">Uncharacterized protein</fullName>
    </submittedName>
</protein>
<evidence type="ECO:0000256" key="1">
    <source>
        <dbReference type="SAM" id="MobiDB-lite"/>
    </source>
</evidence>
<reference evidence="2 3" key="1">
    <citation type="journal article" date="2018" name="BMC Genomics">
        <title>Genomic comparison of Trypanosoma conorhini and Trypanosoma rangeli to Trypanosoma cruzi strains of high and low virulence.</title>
        <authorList>
            <person name="Bradwell K.R."/>
            <person name="Koparde V.N."/>
            <person name="Matveyev A.V."/>
            <person name="Serrano M.G."/>
            <person name="Alves J.M."/>
            <person name="Parikh H."/>
            <person name="Huang B."/>
            <person name="Lee V."/>
            <person name="Espinosa-Alvarez O."/>
            <person name="Ortiz P.A."/>
            <person name="Costa-Martins A.G."/>
            <person name="Teixeira M.M."/>
            <person name="Buck G.A."/>
        </authorList>
    </citation>
    <scope>NUCLEOTIDE SEQUENCE [LARGE SCALE GENOMIC DNA]</scope>
    <source>
        <strain evidence="2 3">025E</strain>
    </source>
</reference>
<dbReference type="Proteomes" id="UP000284403">
    <property type="component" value="Unassembled WGS sequence"/>
</dbReference>
<feature type="region of interest" description="Disordered" evidence="1">
    <location>
        <begin position="1"/>
        <end position="20"/>
    </location>
</feature>
<dbReference type="AlphaFoldDB" id="A0A422MWB1"/>